<evidence type="ECO:0000256" key="6">
    <source>
        <dbReference type="ARBA" id="ARBA00022729"/>
    </source>
</evidence>
<evidence type="ECO:0000313" key="19">
    <source>
        <dbReference type="EMBL" id="GAA4816734.1"/>
    </source>
</evidence>
<evidence type="ECO:0000256" key="3">
    <source>
        <dbReference type="ARBA" id="ARBA00022475"/>
    </source>
</evidence>
<keyword evidence="11" id="KW-0472">Membrane</keyword>
<protein>
    <recommendedName>
        <fullName evidence="2">receptor protein-tyrosine kinase</fullName>
        <ecNumber evidence="2">2.7.10.1</ecNumber>
    </recommendedName>
</protein>
<dbReference type="EMBL" id="BAABKQ010000001">
    <property type="protein sequence ID" value="GAA4816734.1"/>
    <property type="molecule type" value="Genomic_DNA"/>
</dbReference>
<comment type="subcellular location">
    <subcellularLocation>
        <location evidence="1">Cell membrane</location>
        <topology evidence="1">Single-pass type I membrane protein</topology>
    </subcellularLocation>
</comment>
<evidence type="ECO:0000256" key="17">
    <source>
        <dbReference type="SAM" id="SignalP"/>
    </source>
</evidence>
<evidence type="ECO:0000256" key="14">
    <source>
        <dbReference type="ARBA" id="ARBA00023170"/>
    </source>
</evidence>
<dbReference type="Proteomes" id="UP001500839">
    <property type="component" value="Unassembled WGS sequence"/>
</dbReference>
<evidence type="ECO:0000256" key="8">
    <source>
        <dbReference type="ARBA" id="ARBA00022777"/>
    </source>
</evidence>
<evidence type="ECO:0000256" key="10">
    <source>
        <dbReference type="ARBA" id="ARBA00022989"/>
    </source>
</evidence>
<feature type="domain" description="ALK/LTK-like glycine-rich" evidence="18">
    <location>
        <begin position="65"/>
        <end position="250"/>
    </location>
</feature>
<keyword evidence="8" id="KW-0418">Kinase</keyword>
<evidence type="ECO:0000313" key="20">
    <source>
        <dbReference type="Proteomes" id="UP001500839"/>
    </source>
</evidence>
<keyword evidence="6 17" id="KW-0732">Signal</keyword>
<dbReference type="InterPro" id="IPR055163">
    <property type="entry name" value="ALK/LTK-like_GRD"/>
</dbReference>
<proteinExistence type="predicted"/>
<organism evidence="19 20">
    <name type="scientific">Tomitella cavernea</name>
    <dbReference type="NCBI Taxonomy" id="1387982"/>
    <lineage>
        <taxon>Bacteria</taxon>
        <taxon>Bacillati</taxon>
        <taxon>Actinomycetota</taxon>
        <taxon>Actinomycetes</taxon>
        <taxon>Mycobacteriales</taxon>
        <taxon>Tomitella</taxon>
    </lineage>
</organism>
<evidence type="ECO:0000256" key="15">
    <source>
        <dbReference type="ARBA" id="ARBA00023180"/>
    </source>
</evidence>
<evidence type="ECO:0000256" key="9">
    <source>
        <dbReference type="ARBA" id="ARBA00022840"/>
    </source>
</evidence>
<keyword evidence="12" id="KW-0829">Tyrosine-protein kinase</keyword>
<evidence type="ECO:0000256" key="4">
    <source>
        <dbReference type="ARBA" id="ARBA00022679"/>
    </source>
</evidence>
<comment type="caution">
    <text evidence="19">The sequence shown here is derived from an EMBL/GenBank/DDBJ whole genome shotgun (WGS) entry which is preliminary data.</text>
</comment>
<evidence type="ECO:0000256" key="16">
    <source>
        <dbReference type="SAM" id="MobiDB-lite"/>
    </source>
</evidence>
<gene>
    <name evidence="19" type="ORF">GCM10023353_23820</name>
</gene>
<evidence type="ECO:0000256" key="11">
    <source>
        <dbReference type="ARBA" id="ARBA00023136"/>
    </source>
</evidence>
<evidence type="ECO:0000256" key="5">
    <source>
        <dbReference type="ARBA" id="ARBA00022692"/>
    </source>
</evidence>
<reference evidence="20" key="1">
    <citation type="journal article" date="2019" name="Int. J. Syst. Evol. Microbiol.">
        <title>The Global Catalogue of Microorganisms (GCM) 10K type strain sequencing project: providing services to taxonomists for standard genome sequencing and annotation.</title>
        <authorList>
            <consortium name="The Broad Institute Genomics Platform"/>
            <consortium name="The Broad Institute Genome Sequencing Center for Infectious Disease"/>
            <person name="Wu L."/>
            <person name="Ma J."/>
        </authorList>
    </citation>
    <scope>NUCLEOTIDE SEQUENCE [LARGE SCALE GENOMIC DNA]</scope>
    <source>
        <strain evidence="20">JCM 18542</strain>
    </source>
</reference>
<keyword evidence="10" id="KW-1133">Transmembrane helix</keyword>
<evidence type="ECO:0000256" key="2">
    <source>
        <dbReference type="ARBA" id="ARBA00011902"/>
    </source>
</evidence>
<keyword evidence="9" id="KW-0067">ATP-binding</keyword>
<evidence type="ECO:0000256" key="12">
    <source>
        <dbReference type="ARBA" id="ARBA00023137"/>
    </source>
</evidence>
<keyword evidence="4" id="KW-0808">Transferase</keyword>
<dbReference type="EC" id="2.7.10.1" evidence="2"/>
<evidence type="ECO:0000259" key="18">
    <source>
        <dbReference type="Pfam" id="PF12810"/>
    </source>
</evidence>
<sequence>MGFATMALAGAAAVALPEAAGAAPLPENCTSYTPPFAATRVVCEFDYTGAAQTFHVPDGVSELDVTAVGGQGGASSNAKGGVGAKVSGTVDVDSGTDVNVMVAGDGGLPGGGFNGGGEGGPDPAHITDYYGGGGGGASDIRTSSALDSRLIVAAGGGGGGNYRNGGDAGRPGGGDGGGQPGSMTSGGAGGGNVNIGNPGSKGVGGDGIHLNGAWPSSGGGGGGFFGGGGGGVSDTELYGGGGGGGSSLVPGGGSMTLAGEDEAPSVTISYTICTGSVCQMAGSLGNLFGSLS</sequence>
<keyword evidence="3" id="KW-1003">Cell membrane</keyword>
<feature type="chain" id="PRO_5045829686" description="receptor protein-tyrosine kinase" evidence="17">
    <location>
        <begin position="23"/>
        <end position="292"/>
    </location>
</feature>
<keyword evidence="7" id="KW-0547">Nucleotide-binding</keyword>
<keyword evidence="15" id="KW-0325">Glycoprotein</keyword>
<feature type="signal peptide" evidence="17">
    <location>
        <begin position="1"/>
        <end position="22"/>
    </location>
</feature>
<keyword evidence="14" id="KW-0675">Receptor</keyword>
<keyword evidence="20" id="KW-1185">Reference proteome</keyword>
<keyword evidence="5" id="KW-0812">Transmembrane</keyword>
<evidence type="ECO:0000256" key="7">
    <source>
        <dbReference type="ARBA" id="ARBA00022741"/>
    </source>
</evidence>
<evidence type="ECO:0000256" key="1">
    <source>
        <dbReference type="ARBA" id="ARBA00004251"/>
    </source>
</evidence>
<feature type="region of interest" description="Disordered" evidence="16">
    <location>
        <begin position="157"/>
        <end position="201"/>
    </location>
</feature>
<accession>A0ABP9CRW7</accession>
<dbReference type="Pfam" id="PF12810">
    <property type="entry name" value="ALK_LTK_GRD"/>
    <property type="match status" value="1"/>
</dbReference>
<name>A0ABP9CRW7_9ACTN</name>
<keyword evidence="13" id="KW-1015">Disulfide bond</keyword>
<evidence type="ECO:0000256" key="13">
    <source>
        <dbReference type="ARBA" id="ARBA00023157"/>
    </source>
</evidence>